<dbReference type="InterPro" id="IPR027417">
    <property type="entry name" value="P-loop_NTPase"/>
</dbReference>
<dbReference type="PROSITE" id="PS50088">
    <property type="entry name" value="ANK_REPEAT"/>
    <property type="match status" value="2"/>
</dbReference>
<reference evidence="20" key="3">
    <citation type="submission" date="2025-09" db="UniProtKB">
        <authorList>
            <consortium name="Ensembl"/>
        </authorList>
    </citation>
    <scope>IDENTIFICATION</scope>
</reference>
<organism evidence="20 21">
    <name type="scientific">Sparus aurata</name>
    <name type="common">Gilthead sea bream</name>
    <dbReference type="NCBI Taxonomy" id="8175"/>
    <lineage>
        <taxon>Eukaryota</taxon>
        <taxon>Metazoa</taxon>
        <taxon>Chordata</taxon>
        <taxon>Craniata</taxon>
        <taxon>Vertebrata</taxon>
        <taxon>Euteleostomi</taxon>
        <taxon>Actinopterygii</taxon>
        <taxon>Neopterygii</taxon>
        <taxon>Teleostei</taxon>
        <taxon>Neoteleostei</taxon>
        <taxon>Acanthomorphata</taxon>
        <taxon>Eupercaria</taxon>
        <taxon>Spariformes</taxon>
        <taxon>Sparidae</taxon>
        <taxon>Sparus</taxon>
    </lineage>
</organism>
<comment type="similarity">
    <text evidence="2">Belongs to the ClpA/ClpB family.</text>
</comment>
<dbReference type="InterPro" id="IPR003959">
    <property type="entry name" value="ATPase_AAA_core"/>
</dbReference>
<feature type="region of interest" description="Disordered" evidence="17">
    <location>
        <begin position="186"/>
        <end position="211"/>
    </location>
</feature>
<accession>A0A671VSJ3</accession>
<dbReference type="GO" id="GO:0016887">
    <property type="term" value="F:ATP hydrolysis activity"/>
    <property type="evidence" value="ECO:0007669"/>
    <property type="project" value="InterPro"/>
</dbReference>
<dbReference type="GO" id="GO:0005524">
    <property type="term" value="F:ATP binding"/>
    <property type="evidence" value="ECO:0007669"/>
    <property type="project" value="UniProtKB-KW"/>
</dbReference>
<dbReference type="CDD" id="cd19499">
    <property type="entry name" value="RecA-like_ClpB_Hsp104-like"/>
    <property type="match status" value="1"/>
</dbReference>
<feature type="region of interest" description="Disordered" evidence="17">
    <location>
        <begin position="727"/>
        <end position="760"/>
    </location>
</feature>
<evidence type="ECO:0000256" key="14">
    <source>
        <dbReference type="ARBA" id="ARBA00069063"/>
    </source>
</evidence>
<reference evidence="20" key="1">
    <citation type="submission" date="2021-04" db="EMBL/GenBank/DDBJ databases">
        <authorList>
            <consortium name="Wellcome Sanger Institute Data Sharing"/>
        </authorList>
    </citation>
    <scope>NUCLEOTIDE SEQUENCE [LARGE SCALE GENOMIC DNA]</scope>
</reference>
<dbReference type="Pfam" id="PF10431">
    <property type="entry name" value="ClpB_D2-small"/>
    <property type="match status" value="1"/>
</dbReference>
<dbReference type="GO" id="GO:0005758">
    <property type="term" value="C:mitochondrial intermembrane space"/>
    <property type="evidence" value="ECO:0007669"/>
    <property type="project" value="UniProtKB-SubCell"/>
</dbReference>
<keyword evidence="3" id="KW-0677">Repeat</keyword>
<keyword evidence="8" id="KW-0007">Acetylation</keyword>
<evidence type="ECO:0000256" key="12">
    <source>
        <dbReference type="ARBA" id="ARBA00060073"/>
    </source>
</evidence>
<comment type="subunit">
    <text evidence="13">Homododecamer when substrate-bound; the homododecamer consists of 2 homohexamers stacked head-to-head via ANK repeat-mediated interactions. The active substrate-bound form is likely to exist in a dynamic equilibrium between homohexamers and homododecamers. Homotetradecamer in the unbound state which is remodeled upon substrate binding into the homododecamer. Interacts with PHB and PHB2. Interacts with MAVS; the interaction is enhanced by Sendai virus infection.</text>
</comment>
<evidence type="ECO:0000259" key="18">
    <source>
        <dbReference type="SMART" id="SM00382"/>
    </source>
</evidence>
<dbReference type="Pfam" id="PF07724">
    <property type="entry name" value="AAA_2"/>
    <property type="match status" value="1"/>
</dbReference>
<keyword evidence="5" id="KW-0378">Hydrolase</keyword>
<evidence type="ECO:0000259" key="19">
    <source>
        <dbReference type="SMART" id="SM01086"/>
    </source>
</evidence>
<dbReference type="GeneTree" id="ENSGT00390000012961"/>
<name>A0A671VSJ3_SPAAU</name>
<dbReference type="InterPro" id="IPR002110">
    <property type="entry name" value="Ankyrin_rpt"/>
</dbReference>
<dbReference type="InParanoid" id="A0A671VSJ3"/>
<gene>
    <name evidence="20" type="primary">CLPB</name>
</gene>
<dbReference type="SMART" id="SM00248">
    <property type="entry name" value="ANK"/>
    <property type="match status" value="3"/>
</dbReference>
<keyword evidence="10" id="KW-0496">Mitochondrion</keyword>
<keyword evidence="9 16" id="KW-0040">ANK repeat</keyword>
<keyword evidence="6" id="KW-0067">ATP-binding</keyword>
<dbReference type="Gene3D" id="1.10.8.60">
    <property type="match status" value="1"/>
</dbReference>
<dbReference type="SUPFAM" id="SSF52540">
    <property type="entry name" value="P-loop containing nucleoside triphosphate hydrolases"/>
    <property type="match status" value="1"/>
</dbReference>
<evidence type="ECO:0000256" key="9">
    <source>
        <dbReference type="ARBA" id="ARBA00023043"/>
    </source>
</evidence>
<dbReference type="PROSITE" id="PS50297">
    <property type="entry name" value="ANK_REP_REGION"/>
    <property type="match status" value="2"/>
</dbReference>
<reference evidence="20" key="2">
    <citation type="submission" date="2025-08" db="UniProtKB">
        <authorList>
            <consortium name="Ensembl"/>
        </authorList>
    </citation>
    <scope>IDENTIFICATION</scope>
</reference>
<evidence type="ECO:0000256" key="17">
    <source>
        <dbReference type="SAM" id="MobiDB-lite"/>
    </source>
</evidence>
<feature type="compositionally biased region" description="Gly residues" evidence="17">
    <location>
        <begin position="194"/>
        <end position="208"/>
    </location>
</feature>
<feature type="domain" description="Clp ATPase C-terminal" evidence="19">
    <location>
        <begin position="641"/>
        <end position="734"/>
    </location>
</feature>
<dbReference type="AlphaFoldDB" id="A0A671VSJ3"/>
<evidence type="ECO:0000256" key="5">
    <source>
        <dbReference type="ARBA" id="ARBA00022801"/>
    </source>
</evidence>
<keyword evidence="4" id="KW-0547">Nucleotide-binding</keyword>
<evidence type="ECO:0000256" key="7">
    <source>
        <dbReference type="ARBA" id="ARBA00022946"/>
    </source>
</evidence>
<evidence type="ECO:0000256" key="6">
    <source>
        <dbReference type="ARBA" id="ARBA00022840"/>
    </source>
</evidence>
<dbReference type="FunFam" id="3.40.50.300:FF:000641">
    <property type="entry name" value="caseinolytic peptidase B protein homolog isoform X2"/>
    <property type="match status" value="1"/>
</dbReference>
<proteinExistence type="inferred from homology"/>
<comment type="catalytic activity">
    <reaction evidence="11">
        <text>ATP + H2O = ADP + phosphate + H(+)</text>
        <dbReference type="Rhea" id="RHEA:13065"/>
        <dbReference type="ChEBI" id="CHEBI:15377"/>
        <dbReference type="ChEBI" id="CHEBI:15378"/>
        <dbReference type="ChEBI" id="CHEBI:30616"/>
        <dbReference type="ChEBI" id="CHEBI:43474"/>
        <dbReference type="ChEBI" id="CHEBI:456216"/>
    </reaction>
</comment>
<dbReference type="SMART" id="SM01086">
    <property type="entry name" value="ClpB_D2-small"/>
    <property type="match status" value="1"/>
</dbReference>
<evidence type="ECO:0000256" key="16">
    <source>
        <dbReference type="PROSITE-ProRule" id="PRU00023"/>
    </source>
</evidence>
<dbReference type="InterPro" id="IPR036770">
    <property type="entry name" value="Ankyrin_rpt-contain_sf"/>
</dbReference>
<feature type="repeat" description="ANK" evidence="16">
    <location>
        <begin position="266"/>
        <end position="298"/>
    </location>
</feature>
<comment type="function">
    <text evidence="12">Functions as a regulatory ATPase and participates in secretion/protein trafficking process. Has ATP-dependent protein disaggregase activity and is required to maintain the solubility of key mitochondrial proteins. Involved in mitochondrial-mediated antiviral innate immunity, activates RIG-I-mediated signal transduction and production of IFNB1 and pro-inflammatory cytokine IL6. Plays a role in granulocyte differentiation.</text>
</comment>
<keyword evidence="21" id="KW-1185">Reference proteome</keyword>
<dbReference type="PANTHER" id="PTHR11638:SF93">
    <property type="entry name" value="MITOCHONDRIAL DISAGGREGASE"/>
    <property type="match status" value="1"/>
</dbReference>
<dbReference type="SUPFAM" id="SSF48403">
    <property type="entry name" value="Ankyrin repeat"/>
    <property type="match status" value="1"/>
</dbReference>
<keyword evidence="7" id="KW-0809">Transit peptide</keyword>
<evidence type="ECO:0000256" key="8">
    <source>
        <dbReference type="ARBA" id="ARBA00022990"/>
    </source>
</evidence>
<dbReference type="Ensembl" id="ENSSAUT00010030273.1">
    <property type="protein sequence ID" value="ENSSAUP00010028697.1"/>
    <property type="gene ID" value="ENSSAUG00010011370.1"/>
</dbReference>
<sequence>MYIDWFPIKLRFHYAIQSATGLVFFPAKFEEQITGTSQRKFVCSATKTGRCTVFTGHYPQVTVEQLEKLWKHYTAKEKELHRWRRQRKKRLIARRSRSLSPCKRVLQTSAGGAACQGIRETPAESNRNPIVSTSRVSRRGILAEDTAGANVNPAVQYHHLAPRWMSNLENRRSSWAALASRGRNNNQYWEESGQSGGGEGRGTGGGSSRAGAASVGVLSAAAVAFCLKKDSDNKGDALLEAARTNNSQDVARLLKEGVDPNHRHRLGWTALMVAAMNRQHSVVKVLLEAGADPNVGDHFNNVYDTSREKGIHSLEVLVSREDEFSSRLSSRAGFRNCTALHYATLADDPRTVSMLLEAGANPLQTNGLGHTARAYAKEGDVSTVLQEWEGKFQEAQARREAEERRRFPLERRLKEHIIGQEGAINTVASAIRRKENGWYDEEHPLVFLFLGSSGIGKTELAKQVARYMHKDMKKGFIRMDMSEFQEKHEVAKFIGSPPGYVGHEEGGQLTKLLKACPNAVVLFDEVDKAHPDVLTIMLQLFDEGRLTDGKGKTIECKDAIFIMTSNVASDDIAQHALQLRQEAEEVSRRKLADNLADVQKVDDIKISRQFKESVIRPILKAHFRRDEFLGRINEIVYFLPFCHSELLQLVSKELSFWAKKAKQRHDITLQWDRPVLDLLAGGYNMHYGARSIKHEVERRVVNQLAAAYEQELLPKGCILRLSVQSEDQEERSTPSLRLEVVGEDSSSRMLDIRPPLSPEH</sequence>
<dbReference type="Pfam" id="PF12796">
    <property type="entry name" value="Ank_2"/>
    <property type="match status" value="1"/>
</dbReference>
<evidence type="ECO:0000256" key="10">
    <source>
        <dbReference type="ARBA" id="ARBA00023128"/>
    </source>
</evidence>
<dbReference type="Pfam" id="PF00023">
    <property type="entry name" value="Ank"/>
    <property type="match status" value="1"/>
</dbReference>
<evidence type="ECO:0000256" key="13">
    <source>
        <dbReference type="ARBA" id="ARBA00066129"/>
    </source>
</evidence>
<dbReference type="InterPro" id="IPR001270">
    <property type="entry name" value="ClpA/B"/>
</dbReference>
<comment type="subcellular location">
    <subcellularLocation>
        <location evidence="1">Mitochondrion intermembrane space</location>
    </subcellularLocation>
</comment>
<dbReference type="FunFam" id="1.10.8.60:FF:000040">
    <property type="entry name" value="caseinolytic peptidase B protein homolog isoform X1"/>
    <property type="match status" value="1"/>
</dbReference>
<evidence type="ECO:0000256" key="11">
    <source>
        <dbReference type="ARBA" id="ARBA00049360"/>
    </source>
</evidence>
<evidence type="ECO:0000256" key="15">
    <source>
        <dbReference type="ARBA" id="ARBA00083127"/>
    </source>
</evidence>
<dbReference type="InterPro" id="IPR003593">
    <property type="entry name" value="AAA+_ATPase"/>
</dbReference>
<evidence type="ECO:0000256" key="1">
    <source>
        <dbReference type="ARBA" id="ARBA00004569"/>
    </source>
</evidence>
<dbReference type="PANTHER" id="PTHR11638">
    <property type="entry name" value="ATP-DEPENDENT CLP PROTEASE"/>
    <property type="match status" value="1"/>
</dbReference>
<evidence type="ECO:0000313" key="20">
    <source>
        <dbReference type="Ensembl" id="ENSSAUP00010028697.1"/>
    </source>
</evidence>
<feature type="repeat" description="ANK" evidence="16">
    <location>
        <begin position="335"/>
        <end position="367"/>
    </location>
</feature>
<dbReference type="PRINTS" id="PR00300">
    <property type="entry name" value="CLPPROTEASEA"/>
</dbReference>
<feature type="domain" description="AAA+ ATPase" evidence="18">
    <location>
        <begin position="443"/>
        <end position="587"/>
    </location>
</feature>
<dbReference type="InterPro" id="IPR019489">
    <property type="entry name" value="Clp_ATPase_C"/>
</dbReference>
<dbReference type="GO" id="GO:0034605">
    <property type="term" value="P:cellular response to heat"/>
    <property type="evidence" value="ECO:0007669"/>
    <property type="project" value="TreeGrafter"/>
</dbReference>
<dbReference type="FunFam" id="1.25.40.20:FF:000203">
    <property type="entry name" value="caseinolytic peptidase B protein homolog isoform X1"/>
    <property type="match status" value="1"/>
</dbReference>
<dbReference type="Proteomes" id="UP000472265">
    <property type="component" value="Chromosome 2"/>
</dbReference>
<evidence type="ECO:0000256" key="4">
    <source>
        <dbReference type="ARBA" id="ARBA00022741"/>
    </source>
</evidence>
<dbReference type="SMART" id="SM00382">
    <property type="entry name" value="AAA"/>
    <property type="match status" value="1"/>
</dbReference>
<evidence type="ECO:0000313" key="21">
    <source>
        <dbReference type="Proteomes" id="UP000472265"/>
    </source>
</evidence>
<protein>
    <recommendedName>
        <fullName evidence="14">Mitochondrial disaggregase</fullName>
    </recommendedName>
    <alternativeName>
        <fullName evidence="15">Suppressor of potassium transport defect 3</fullName>
    </alternativeName>
</protein>
<dbReference type="Gene3D" id="3.40.50.300">
    <property type="entry name" value="P-loop containing nucleotide triphosphate hydrolases"/>
    <property type="match status" value="1"/>
</dbReference>
<evidence type="ECO:0000256" key="2">
    <source>
        <dbReference type="ARBA" id="ARBA00008675"/>
    </source>
</evidence>
<dbReference type="InterPro" id="IPR050130">
    <property type="entry name" value="ClpA_ClpB"/>
</dbReference>
<evidence type="ECO:0000256" key="3">
    <source>
        <dbReference type="ARBA" id="ARBA00022737"/>
    </source>
</evidence>
<dbReference type="Gene3D" id="1.25.40.20">
    <property type="entry name" value="Ankyrin repeat-containing domain"/>
    <property type="match status" value="2"/>
</dbReference>